<keyword evidence="1" id="KW-1133">Transmembrane helix</keyword>
<keyword evidence="1" id="KW-0472">Membrane</keyword>
<organism evidence="2 3">
    <name type="scientific">Sulfurovum zhangzhouensis</name>
    <dbReference type="NCBI Taxonomy" id="3019067"/>
    <lineage>
        <taxon>Bacteria</taxon>
        <taxon>Pseudomonadati</taxon>
        <taxon>Campylobacterota</taxon>
        <taxon>Epsilonproteobacteria</taxon>
        <taxon>Campylobacterales</taxon>
        <taxon>Sulfurovaceae</taxon>
        <taxon>Sulfurovum</taxon>
    </lineage>
</organism>
<reference evidence="2" key="1">
    <citation type="submission" date="2023-01" db="EMBL/GenBank/DDBJ databases">
        <title>Sulfurovum sp. zt1-1 genome assembly.</title>
        <authorList>
            <person name="Wang J."/>
        </authorList>
    </citation>
    <scope>NUCLEOTIDE SEQUENCE</scope>
    <source>
        <strain evidence="2">Zt1-1</strain>
    </source>
</reference>
<evidence type="ECO:0000313" key="3">
    <source>
        <dbReference type="Proteomes" id="UP001169069"/>
    </source>
</evidence>
<keyword evidence="1" id="KW-0812">Transmembrane</keyword>
<comment type="caution">
    <text evidence="2">The sequence shown here is derived from an EMBL/GenBank/DDBJ whole genome shotgun (WGS) entry which is preliminary data.</text>
</comment>
<keyword evidence="3" id="KW-1185">Reference proteome</keyword>
<dbReference type="RefSeq" id="WP_289411871.1">
    <property type="nucleotide sequence ID" value="NZ_JAQIBD010000001.1"/>
</dbReference>
<feature type="transmembrane region" description="Helical" evidence="1">
    <location>
        <begin position="38"/>
        <end position="57"/>
    </location>
</feature>
<sequence>MKKICLSSYLKYLLITVAIVTHIFIVSQLKSISAEETIIAFSSILIWGVLGSFIKCTKCNKEVFITKDGVANPFRTYICDKCGQNLMKCDIEYDEVTSKRLS</sequence>
<proteinExistence type="predicted"/>
<feature type="transmembrane region" description="Helical" evidence="1">
    <location>
        <begin position="12"/>
        <end position="32"/>
    </location>
</feature>
<evidence type="ECO:0008006" key="4">
    <source>
        <dbReference type="Google" id="ProtNLM"/>
    </source>
</evidence>
<protein>
    <recommendedName>
        <fullName evidence="4">ATRX ADD domain-containing protein</fullName>
    </recommendedName>
</protein>
<dbReference type="Proteomes" id="UP001169069">
    <property type="component" value="Unassembled WGS sequence"/>
</dbReference>
<accession>A0ABT7QUT5</accession>
<name>A0ABT7QUT5_9BACT</name>
<gene>
    <name evidence="2" type="ORF">PGH07_00205</name>
</gene>
<evidence type="ECO:0000313" key="2">
    <source>
        <dbReference type="EMBL" id="MDM5270593.1"/>
    </source>
</evidence>
<evidence type="ECO:0000256" key="1">
    <source>
        <dbReference type="SAM" id="Phobius"/>
    </source>
</evidence>
<dbReference type="EMBL" id="JAQIBD010000001">
    <property type="protein sequence ID" value="MDM5270593.1"/>
    <property type="molecule type" value="Genomic_DNA"/>
</dbReference>